<gene>
    <name evidence="4" type="ORF">TGP89_249840D</name>
</gene>
<dbReference type="PANTHER" id="PTHR46961">
    <property type="entry name" value="DYNEIN HEAVY CHAIN 1, AXONEMAL-LIKE PROTEIN"/>
    <property type="match status" value="1"/>
</dbReference>
<dbReference type="Gene3D" id="1.20.920.20">
    <property type="match status" value="1"/>
</dbReference>
<comment type="caution">
    <text evidence="4">The sequence shown here is derived from an EMBL/GenBank/DDBJ whole genome shotgun (WGS) entry which is preliminary data.</text>
</comment>
<accession>A0A086KXC5</accession>
<dbReference type="GO" id="GO:0007018">
    <property type="term" value="P:microtubule-based movement"/>
    <property type="evidence" value="ECO:0007669"/>
    <property type="project" value="InterPro"/>
</dbReference>
<dbReference type="Proteomes" id="UP000028828">
    <property type="component" value="Unassembled WGS sequence"/>
</dbReference>
<evidence type="ECO:0000313" key="5">
    <source>
        <dbReference type="Proteomes" id="UP000028828"/>
    </source>
</evidence>
<dbReference type="InterPro" id="IPR024743">
    <property type="entry name" value="Dynein_HC_stalk"/>
</dbReference>
<protein>
    <submittedName>
        <fullName evidence="4">Putative dynein heavy chain 2</fullName>
    </submittedName>
</protein>
<dbReference type="PANTHER" id="PTHR46961:SF5">
    <property type="entry name" value="DYNEIN AXONEMAL HEAVY CHAIN 1"/>
    <property type="match status" value="1"/>
</dbReference>
<reference evidence="4 5" key="1">
    <citation type="submission" date="2014-03" db="EMBL/GenBank/DDBJ databases">
        <authorList>
            <person name="Sibley D."/>
            <person name="Venepally P."/>
            <person name="Karamycheva S."/>
            <person name="Hadjithomas M."/>
            <person name="Khan A."/>
            <person name="Brunk B."/>
            <person name="Roos D."/>
            <person name="Caler E."/>
            <person name="Lorenzi H."/>
        </authorList>
    </citation>
    <scope>NUCLEOTIDE SEQUENCE [LARGE SCALE GENOMIC DNA]</scope>
    <source>
        <strain evidence="5">p89</strain>
    </source>
</reference>
<name>A0A086KXC5_TOXGO</name>
<sequence>MLQIQNDRARADETKVRVSQEDAEASQKAAETQALKDDAQRDLDEALPALDQAVDCLQKLKAEHVREVKALTKPPAGVLLTMEAVCIMFQVQPVKKNDPGRPGGKIDDYWESAQHKLLKDPKKLLDDLLNYDKDNIPESTIVKIAPYLDRQDFDPGAIRKASVACEAICMWVRAMVRYYNVAKAVAPKRAKLRQAEEELRVTTCNLNAAKARLQEVEARIERLAEEFAVAMQKKVRQKSLSGRR</sequence>
<dbReference type="GO" id="GO:0045505">
    <property type="term" value="F:dynein intermediate chain binding"/>
    <property type="evidence" value="ECO:0007669"/>
    <property type="project" value="InterPro"/>
</dbReference>
<dbReference type="VEuPathDB" id="ToxoDB:TGP89_249840D"/>
<dbReference type="GO" id="GO:0030286">
    <property type="term" value="C:dynein complex"/>
    <property type="evidence" value="ECO:0007669"/>
    <property type="project" value="InterPro"/>
</dbReference>
<feature type="domain" description="Dynein heavy chain coiled coil stalk" evidence="3">
    <location>
        <begin position="8"/>
        <end position="236"/>
    </location>
</feature>
<evidence type="ECO:0000259" key="3">
    <source>
        <dbReference type="Pfam" id="PF12777"/>
    </source>
</evidence>
<evidence type="ECO:0000313" key="4">
    <source>
        <dbReference type="EMBL" id="KFG49043.1"/>
    </source>
</evidence>
<dbReference type="EMBL" id="AEYI02000471">
    <property type="protein sequence ID" value="KFG49043.1"/>
    <property type="molecule type" value="Genomic_DNA"/>
</dbReference>
<dbReference type="Pfam" id="PF12777">
    <property type="entry name" value="MT"/>
    <property type="match status" value="1"/>
</dbReference>
<proteinExistence type="predicted"/>
<feature type="coiled-coil region" evidence="1">
    <location>
        <begin position="192"/>
        <end position="233"/>
    </location>
</feature>
<dbReference type="InterPro" id="IPR026983">
    <property type="entry name" value="DHC"/>
</dbReference>
<dbReference type="AlphaFoldDB" id="A0A086KXC5"/>
<feature type="compositionally biased region" description="Basic and acidic residues" evidence="2">
    <location>
        <begin position="7"/>
        <end position="20"/>
    </location>
</feature>
<keyword evidence="1" id="KW-0175">Coiled coil</keyword>
<evidence type="ECO:0000256" key="1">
    <source>
        <dbReference type="SAM" id="Coils"/>
    </source>
</evidence>
<evidence type="ECO:0000256" key="2">
    <source>
        <dbReference type="SAM" id="MobiDB-lite"/>
    </source>
</evidence>
<organism evidence="4 5">
    <name type="scientific">Toxoplasma gondii p89</name>
    <dbReference type="NCBI Taxonomy" id="943119"/>
    <lineage>
        <taxon>Eukaryota</taxon>
        <taxon>Sar</taxon>
        <taxon>Alveolata</taxon>
        <taxon>Apicomplexa</taxon>
        <taxon>Conoidasida</taxon>
        <taxon>Coccidia</taxon>
        <taxon>Eucoccidiorida</taxon>
        <taxon>Eimeriorina</taxon>
        <taxon>Sarcocystidae</taxon>
        <taxon>Toxoplasma</taxon>
    </lineage>
</organism>
<feature type="region of interest" description="Disordered" evidence="2">
    <location>
        <begin position="1"/>
        <end position="37"/>
    </location>
</feature>
<dbReference type="GO" id="GO:0051959">
    <property type="term" value="F:dynein light intermediate chain binding"/>
    <property type="evidence" value="ECO:0007669"/>
    <property type="project" value="InterPro"/>
</dbReference>